<feature type="compositionally biased region" description="Basic and acidic residues" evidence="1">
    <location>
        <begin position="138"/>
        <end position="150"/>
    </location>
</feature>
<gene>
    <name evidence="2" type="ORF">g.38979</name>
</gene>
<organism evidence="2">
    <name type="scientific">Graphocephala atropunctata</name>
    <dbReference type="NCBI Taxonomy" id="36148"/>
    <lineage>
        <taxon>Eukaryota</taxon>
        <taxon>Metazoa</taxon>
        <taxon>Ecdysozoa</taxon>
        <taxon>Arthropoda</taxon>
        <taxon>Hexapoda</taxon>
        <taxon>Insecta</taxon>
        <taxon>Pterygota</taxon>
        <taxon>Neoptera</taxon>
        <taxon>Paraneoptera</taxon>
        <taxon>Hemiptera</taxon>
        <taxon>Auchenorrhyncha</taxon>
        <taxon>Membracoidea</taxon>
        <taxon>Cicadellidae</taxon>
        <taxon>Cicadellinae</taxon>
        <taxon>Cicadellini</taxon>
        <taxon>Graphocephala</taxon>
    </lineage>
</organism>
<feature type="compositionally biased region" description="Polar residues" evidence="1">
    <location>
        <begin position="35"/>
        <end position="49"/>
    </location>
</feature>
<sequence>KPKSVVSDKSKDAAISPTTKVSEIVDSKKNEQSVKDLTQNIPIKTGTQPSKHDENPKFTEKPSNENKQKNAAGKSKLDSKQDKKAEKQVAAVDSKESDTTKSNVGLLKDNEKIREPPATPDTNAAQKKGPDVSGIVHVRPDNKAAKKSEETPMSDTRQSIAEEIQNLETVKKQPEPSTLPKPKSVVSDKSKEAAISPKIKVSEIVDSKKNEQSVKDLTQN</sequence>
<feature type="compositionally biased region" description="Basic and acidic residues" evidence="1">
    <location>
        <begin position="50"/>
        <end position="68"/>
    </location>
</feature>
<feature type="compositionally biased region" description="Basic and acidic residues" evidence="1">
    <location>
        <begin position="1"/>
        <end position="12"/>
    </location>
</feature>
<feature type="region of interest" description="Disordered" evidence="1">
    <location>
        <begin position="1"/>
        <end position="198"/>
    </location>
</feature>
<feature type="compositionally biased region" description="Basic and acidic residues" evidence="1">
    <location>
        <begin position="23"/>
        <end position="34"/>
    </location>
</feature>
<evidence type="ECO:0000256" key="1">
    <source>
        <dbReference type="SAM" id="MobiDB-lite"/>
    </source>
</evidence>
<dbReference type="EMBL" id="GEBQ01028867">
    <property type="protein sequence ID" value="JAT11110.1"/>
    <property type="molecule type" value="Transcribed_RNA"/>
</dbReference>
<evidence type="ECO:0000313" key="2">
    <source>
        <dbReference type="EMBL" id="JAT11110.1"/>
    </source>
</evidence>
<reference evidence="2" key="1">
    <citation type="submission" date="2015-11" db="EMBL/GenBank/DDBJ databases">
        <title>De novo transcriptome assembly of four potential Pierce s Disease insect vectors from Arizona vineyards.</title>
        <authorList>
            <person name="Tassone E.E."/>
        </authorList>
    </citation>
    <scope>NUCLEOTIDE SEQUENCE</scope>
</reference>
<dbReference type="AlphaFoldDB" id="A0A1B6KI25"/>
<feature type="non-terminal residue" evidence="2">
    <location>
        <position position="220"/>
    </location>
</feature>
<accession>A0A1B6KI25</accession>
<proteinExistence type="predicted"/>
<feature type="non-terminal residue" evidence="2">
    <location>
        <position position="1"/>
    </location>
</feature>
<protein>
    <submittedName>
        <fullName evidence="2">Uncharacterized protein</fullName>
    </submittedName>
</protein>
<name>A0A1B6KI25_9HEMI</name>
<feature type="compositionally biased region" description="Basic and acidic residues" evidence="1">
    <location>
        <begin position="75"/>
        <end position="99"/>
    </location>
</feature>